<evidence type="ECO:0000256" key="1">
    <source>
        <dbReference type="SAM" id="MobiDB-lite"/>
    </source>
</evidence>
<evidence type="ECO:0000313" key="3">
    <source>
        <dbReference type="Proteomes" id="UP000616885"/>
    </source>
</evidence>
<evidence type="ECO:0008006" key="4">
    <source>
        <dbReference type="Google" id="ProtNLM"/>
    </source>
</evidence>
<dbReference type="AlphaFoldDB" id="A0A8H7NJI8"/>
<reference evidence="2" key="1">
    <citation type="submission" date="2020-10" db="EMBL/GenBank/DDBJ databases">
        <title>High-Quality Genome Resource of Clonostachys rosea strain S41 by Oxford Nanopore Long-Read Sequencing.</title>
        <authorList>
            <person name="Wang H."/>
        </authorList>
    </citation>
    <scope>NUCLEOTIDE SEQUENCE</scope>
    <source>
        <strain evidence="2">S41</strain>
    </source>
</reference>
<dbReference type="EMBL" id="JADCTT010000002">
    <property type="protein sequence ID" value="KAF9757156.1"/>
    <property type="molecule type" value="Genomic_DNA"/>
</dbReference>
<feature type="compositionally biased region" description="Low complexity" evidence="1">
    <location>
        <begin position="1"/>
        <end position="29"/>
    </location>
</feature>
<accession>A0A8H7NJI8</accession>
<sequence length="290" mass="31802">MATMSSSGRASVGSSSTHSSKPSSSSSKSFTPDCIAPEQRPRFIQPGLSTLTWPEERGSASIIYATRIYAPIALVASALLDTRSYSSWNRYCPTIQVNSQPRSTAPIPPIVARDPSVAAIANLPSTLRDGATFTPHVLLDVASVPENASAVMQNSKYPAYNTKACPELQVSALDQYIRPDGRICMRMAWRARGKMANFLLRNERVHELVTSPDDPNMTDYVCWETFYGGLNGAMQSVYGKQMERGYGMFMDGLKRNSEERARGRAMAEEVIEQKRSHAEDGLVPAPIVSI</sequence>
<feature type="region of interest" description="Disordered" evidence="1">
    <location>
        <begin position="1"/>
        <end position="36"/>
    </location>
</feature>
<gene>
    <name evidence="2" type="ORF">IM811_008100</name>
</gene>
<comment type="caution">
    <text evidence="2">The sequence shown here is derived from an EMBL/GenBank/DDBJ whole genome shotgun (WGS) entry which is preliminary data.</text>
</comment>
<evidence type="ECO:0000313" key="2">
    <source>
        <dbReference type="EMBL" id="KAF9757156.1"/>
    </source>
</evidence>
<name>A0A8H7NJI8_BIOOC</name>
<proteinExistence type="predicted"/>
<dbReference type="Proteomes" id="UP000616885">
    <property type="component" value="Unassembled WGS sequence"/>
</dbReference>
<organism evidence="2 3">
    <name type="scientific">Bionectria ochroleuca</name>
    <name type="common">Gliocladium roseum</name>
    <dbReference type="NCBI Taxonomy" id="29856"/>
    <lineage>
        <taxon>Eukaryota</taxon>
        <taxon>Fungi</taxon>
        <taxon>Dikarya</taxon>
        <taxon>Ascomycota</taxon>
        <taxon>Pezizomycotina</taxon>
        <taxon>Sordariomycetes</taxon>
        <taxon>Hypocreomycetidae</taxon>
        <taxon>Hypocreales</taxon>
        <taxon>Bionectriaceae</taxon>
        <taxon>Clonostachys</taxon>
    </lineage>
</organism>
<protein>
    <recommendedName>
        <fullName evidence="4">Coenzyme Q-binding protein COQ10 START domain-containing protein</fullName>
    </recommendedName>
</protein>